<accession>A0A1X2Z829</accession>
<comment type="caution">
    <text evidence="2">The sequence shown here is derived from an EMBL/GenBank/DDBJ whole genome shotgun (WGS) entry which is preliminary data.</text>
</comment>
<reference evidence="2 3" key="1">
    <citation type="journal article" date="2016" name="Sci. Rep.">
        <title>Evaluation of genetic diversity among strains of the human gut commensal Bifidobacterium adolescentis.</title>
        <authorList>
            <person name="Duranti S."/>
            <person name="Milani C."/>
            <person name="Lugli G.A."/>
            <person name="Mancabelli L."/>
            <person name="Turroni F."/>
            <person name="Ferrario C."/>
            <person name="Mangifesta M."/>
            <person name="Viappiani A."/>
            <person name="Sanchez B."/>
            <person name="Margolles A."/>
            <person name="van Sinderen D."/>
            <person name="Ventura M."/>
        </authorList>
    </citation>
    <scope>NUCLEOTIDE SEQUENCE [LARGE SCALE GENOMIC DNA]</scope>
    <source>
        <strain evidence="2 3">AD2-8</strain>
    </source>
</reference>
<organism evidence="2 3">
    <name type="scientific">Bifidobacterium adolescentis</name>
    <dbReference type="NCBI Taxonomy" id="1680"/>
    <lineage>
        <taxon>Bacteria</taxon>
        <taxon>Bacillati</taxon>
        <taxon>Actinomycetota</taxon>
        <taxon>Actinomycetes</taxon>
        <taxon>Bifidobacteriales</taxon>
        <taxon>Bifidobacteriaceae</taxon>
        <taxon>Bifidobacterium</taxon>
    </lineage>
</organism>
<evidence type="ECO:0000256" key="1">
    <source>
        <dbReference type="SAM" id="MobiDB-lite"/>
    </source>
</evidence>
<name>A0A1X2Z829_BIFAD</name>
<sequence>MAIDSKGNNHQPKGTPNAGKFAPKAGAGDDNDLWYKPRYLVGAGGTAWGGRYVPKAGAGDGDMAAFRRSMTVEPSVMGDRDYGEAAVEGDLGRDDTRMELPGCMAVGKGWTLDPLSVSAANNQCRFTDDEGGMLETQDDDWFDPNLGDCSSRRATYTSPRRDKVVAYDMKVETEGRADISAYTPDGLKRAVSRAKRALGERTGIEPERVEVRLGPKPGAPMRVRADYPMLEPPDGFHPFKEQRIRYENLRRREMGNDWIEVES</sequence>
<gene>
    <name evidence="2" type="ORF">AD0028_1999</name>
</gene>
<feature type="compositionally biased region" description="Polar residues" evidence="1">
    <location>
        <begin position="1"/>
        <end position="14"/>
    </location>
</feature>
<dbReference type="AlphaFoldDB" id="A0A1X2Z829"/>
<dbReference type="RefSeq" id="WP_085408784.1">
    <property type="nucleotide sequence ID" value="NZ_LNKF01000020.1"/>
</dbReference>
<protein>
    <submittedName>
        <fullName evidence="2">Uncharacterized protein</fullName>
    </submittedName>
</protein>
<dbReference type="EMBL" id="LNKF01000020">
    <property type="protein sequence ID" value="OSG90542.1"/>
    <property type="molecule type" value="Genomic_DNA"/>
</dbReference>
<proteinExistence type="predicted"/>
<evidence type="ECO:0000313" key="2">
    <source>
        <dbReference type="EMBL" id="OSG90542.1"/>
    </source>
</evidence>
<feature type="region of interest" description="Disordered" evidence="1">
    <location>
        <begin position="1"/>
        <end position="30"/>
    </location>
</feature>
<dbReference type="Proteomes" id="UP000193664">
    <property type="component" value="Unassembled WGS sequence"/>
</dbReference>
<evidence type="ECO:0000313" key="3">
    <source>
        <dbReference type="Proteomes" id="UP000193664"/>
    </source>
</evidence>
<feature type="region of interest" description="Disordered" evidence="1">
    <location>
        <begin position="213"/>
        <end position="238"/>
    </location>
</feature>